<evidence type="ECO:0000313" key="3">
    <source>
        <dbReference type="EnsemblMetazoa" id="CapteP209032"/>
    </source>
</evidence>
<dbReference type="HOGENOM" id="CLU_1556727_0_0_1"/>
<proteinExistence type="predicted"/>
<reference evidence="4" key="1">
    <citation type="submission" date="2012-12" db="EMBL/GenBank/DDBJ databases">
        <authorList>
            <person name="Hellsten U."/>
            <person name="Grimwood J."/>
            <person name="Chapman J.A."/>
            <person name="Shapiro H."/>
            <person name="Aerts A."/>
            <person name="Otillar R.P."/>
            <person name="Terry A.Y."/>
            <person name="Boore J.L."/>
            <person name="Simakov O."/>
            <person name="Marletaz F."/>
            <person name="Cho S.-J."/>
            <person name="Edsinger-Gonzales E."/>
            <person name="Havlak P."/>
            <person name="Kuo D.-H."/>
            <person name="Larsson T."/>
            <person name="Lv J."/>
            <person name="Arendt D."/>
            <person name="Savage R."/>
            <person name="Osoegawa K."/>
            <person name="de Jong P."/>
            <person name="Lindberg D.R."/>
            <person name="Seaver E.C."/>
            <person name="Weisblat D.A."/>
            <person name="Putnam N.H."/>
            <person name="Grigoriev I.V."/>
            <person name="Rokhsar D.S."/>
        </authorList>
    </citation>
    <scope>NUCLEOTIDE SEQUENCE</scope>
    <source>
        <strain evidence="4">I ESC-2004</strain>
    </source>
</reference>
<keyword evidence="4" id="KW-1185">Reference proteome</keyword>
<dbReference type="EnsemblMetazoa" id="CapteT209032">
    <property type="protein sequence ID" value="CapteP209032"/>
    <property type="gene ID" value="CapteG209032"/>
</dbReference>
<sequence>MKNMKNALHFYLVKRRKQNSHDTSGEDAPPQSSMEQKSEWGEEECSAALGVSGDAHNTQHDLPKRVGSSIISAECGSTGHVSHQHRRLPAPRHNAVGHGRSTQQASPLKPLNKEPKLSTRTEKCKSHGRAAAAHAASVAAAVDSASASLVTTRRIEADKDSNRYTFVCSHEY</sequence>
<protein>
    <submittedName>
        <fullName evidence="2 3">Uncharacterized protein</fullName>
    </submittedName>
</protein>
<evidence type="ECO:0000313" key="2">
    <source>
        <dbReference type="EMBL" id="ELU11684.1"/>
    </source>
</evidence>
<dbReference type="Proteomes" id="UP000014760">
    <property type="component" value="Unassembled WGS sequence"/>
</dbReference>
<name>R7UZI2_CAPTE</name>
<reference evidence="3" key="3">
    <citation type="submission" date="2015-06" db="UniProtKB">
        <authorList>
            <consortium name="EnsemblMetazoa"/>
        </authorList>
    </citation>
    <scope>IDENTIFICATION</scope>
</reference>
<feature type="region of interest" description="Disordered" evidence="1">
    <location>
        <begin position="1"/>
        <end position="46"/>
    </location>
</feature>
<gene>
    <name evidence="2" type="ORF">CAPTEDRAFT_209032</name>
</gene>
<organism evidence="2">
    <name type="scientific">Capitella teleta</name>
    <name type="common">Polychaete worm</name>
    <dbReference type="NCBI Taxonomy" id="283909"/>
    <lineage>
        <taxon>Eukaryota</taxon>
        <taxon>Metazoa</taxon>
        <taxon>Spiralia</taxon>
        <taxon>Lophotrochozoa</taxon>
        <taxon>Annelida</taxon>
        <taxon>Polychaeta</taxon>
        <taxon>Sedentaria</taxon>
        <taxon>Scolecida</taxon>
        <taxon>Capitellidae</taxon>
        <taxon>Capitella</taxon>
    </lineage>
</organism>
<dbReference type="EMBL" id="AMQN01005682">
    <property type="status" value="NOT_ANNOTATED_CDS"/>
    <property type="molecule type" value="Genomic_DNA"/>
</dbReference>
<reference evidence="2 4" key="2">
    <citation type="journal article" date="2013" name="Nature">
        <title>Insights into bilaterian evolution from three spiralian genomes.</title>
        <authorList>
            <person name="Simakov O."/>
            <person name="Marletaz F."/>
            <person name="Cho S.J."/>
            <person name="Edsinger-Gonzales E."/>
            <person name="Havlak P."/>
            <person name="Hellsten U."/>
            <person name="Kuo D.H."/>
            <person name="Larsson T."/>
            <person name="Lv J."/>
            <person name="Arendt D."/>
            <person name="Savage R."/>
            <person name="Osoegawa K."/>
            <person name="de Jong P."/>
            <person name="Grimwood J."/>
            <person name="Chapman J.A."/>
            <person name="Shapiro H."/>
            <person name="Aerts A."/>
            <person name="Otillar R.P."/>
            <person name="Terry A.Y."/>
            <person name="Boore J.L."/>
            <person name="Grigoriev I.V."/>
            <person name="Lindberg D.R."/>
            <person name="Seaver E.C."/>
            <person name="Weisblat D.A."/>
            <person name="Putnam N.H."/>
            <person name="Rokhsar D.S."/>
        </authorList>
    </citation>
    <scope>NUCLEOTIDE SEQUENCE</scope>
    <source>
        <strain evidence="2 4">I ESC-2004</strain>
    </source>
</reference>
<dbReference type="EMBL" id="KB296524">
    <property type="protein sequence ID" value="ELU11684.1"/>
    <property type="molecule type" value="Genomic_DNA"/>
</dbReference>
<dbReference type="AlphaFoldDB" id="R7UZI2"/>
<accession>R7UZI2</accession>
<feature type="region of interest" description="Disordered" evidence="1">
    <location>
        <begin position="76"/>
        <end position="119"/>
    </location>
</feature>
<evidence type="ECO:0000256" key="1">
    <source>
        <dbReference type="SAM" id="MobiDB-lite"/>
    </source>
</evidence>
<evidence type="ECO:0000313" key="4">
    <source>
        <dbReference type="Proteomes" id="UP000014760"/>
    </source>
</evidence>